<proteinExistence type="inferred from homology"/>
<dbReference type="PANTHER" id="PTHR10209:SF885">
    <property type="entry name" value="2OG-FE(II) OXYGENASE FAMILY, PUTATIVE (AFU_ORTHOLOGUE AFUA_2G00750)-RELATED"/>
    <property type="match status" value="1"/>
</dbReference>
<feature type="domain" description="Fe2OG dioxygenase" evidence="7">
    <location>
        <begin position="202"/>
        <end position="307"/>
    </location>
</feature>
<sequence length="366" mass="40402">MPLALSITAWPAAVARAKNFQEVSMTIHTTPINLPLLDLSRFNGSAEERGSFIEELRRTLHDHGFFYLTGHDVDPKLVEDVVSTAKKFFALPAEEKLKIEMVKSPHFRGYNRAGFERTRGQQDWREQLDINTESEPAVIGSDSPAWKRLIGPNQWPDALPELKPLLLAYQAEVTRVGIDILKAIAAALGQPEDFFAQIYEPHPSQLLKIIRYPGRDVAESEQGGVGAHKDGGFVTVLLQDVVPGLRVQREDGEWIDVASSPGTFVINTGELLELATNGFVRADVHGVVAPPAGVERFSVVPVIDLPEELKTKERGVTVDALNPIFREVGANNLKSRLRSHPDVARAHHADLLTPEQLAERTPGSAY</sequence>
<organism evidence="8 9">
    <name type="scientific">Brucella intermedia 229E</name>
    <dbReference type="NCBI Taxonomy" id="1337887"/>
    <lineage>
        <taxon>Bacteria</taxon>
        <taxon>Pseudomonadati</taxon>
        <taxon>Pseudomonadota</taxon>
        <taxon>Alphaproteobacteria</taxon>
        <taxon>Hyphomicrobiales</taxon>
        <taxon>Brucellaceae</taxon>
        <taxon>Brucella/Ochrobactrum group</taxon>
        <taxon>Brucella</taxon>
    </lineage>
</organism>
<evidence type="ECO:0000256" key="2">
    <source>
        <dbReference type="ARBA" id="ARBA00022723"/>
    </source>
</evidence>
<evidence type="ECO:0000256" key="1">
    <source>
        <dbReference type="ARBA" id="ARBA00008056"/>
    </source>
</evidence>
<dbReference type="GO" id="GO:0016491">
    <property type="term" value="F:oxidoreductase activity"/>
    <property type="evidence" value="ECO:0007669"/>
    <property type="project" value="UniProtKB-KW"/>
</dbReference>
<keyword evidence="2 5" id="KW-0479">Metal-binding</keyword>
<keyword evidence="3 5" id="KW-0560">Oxidoreductase</keyword>
<evidence type="ECO:0000313" key="8">
    <source>
        <dbReference type="EMBL" id="ERL99691.1"/>
    </source>
</evidence>
<evidence type="ECO:0000313" key="9">
    <source>
        <dbReference type="Proteomes" id="UP000016842"/>
    </source>
</evidence>
<dbReference type="PATRIC" id="fig|1337887.3.peg.5382"/>
<comment type="caution">
    <text evidence="8">The sequence shown here is derived from an EMBL/GenBank/DDBJ whole genome shotgun (WGS) entry which is preliminary data.</text>
</comment>
<evidence type="ECO:0000256" key="4">
    <source>
        <dbReference type="ARBA" id="ARBA00023004"/>
    </source>
</evidence>
<dbReference type="EMBL" id="ASXJ01000368">
    <property type="protein sequence ID" value="ERL99691.1"/>
    <property type="molecule type" value="Genomic_DNA"/>
</dbReference>
<dbReference type="InterPro" id="IPR005123">
    <property type="entry name" value="Oxoglu/Fe-dep_dioxygenase_dom"/>
</dbReference>
<dbReference type="InterPro" id="IPR027443">
    <property type="entry name" value="IPNS-like_sf"/>
</dbReference>
<evidence type="ECO:0000259" key="7">
    <source>
        <dbReference type="PROSITE" id="PS51471"/>
    </source>
</evidence>
<dbReference type="Proteomes" id="UP000016842">
    <property type="component" value="Unassembled WGS sequence"/>
</dbReference>
<dbReference type="SUPFAM" id="SSF51197">
    <property type="entry name" value="Clavaminate synthase-like"/>
    <property type="match status" value="1"/>
</dbReference>
<gene>
    <name evidence="8" type="ORF">Q644_09565</name>
</gene>
<accession>U4VAE1</accession>
<dbReference type="Pfam" id="PF03171">
    <property type="entry name" value="2OG-FeII_Oxy"/>
    <property type="match status" value="1"/>
</dbReference>
<evidence type="ECO:0000256" key="3">
    <source>
        <dbReference type="ARBA" id="ARBA00023002"/>
    </source>
</evidence>
<evidence type="ECO:0000256" key="5">
    <source>
        <dbReference type="RuleBase" id="RU003682"/>
    </source>
</evidence>
<comment type="similarity">
    <text evidence="1 5">Belongs to the iron/ascorbate-dependent oxidoreductase family.</text>
</comment>
<reference evidence="8 9" key="1">
    <citation type="journal article" date="2014" name="FEMS Microbiol. Lett.">
        <title>Genome sequencing analysis reveals virulence-related gene content of Ochrobactrum intermedium strain 229E, a urease-positive strain isolated from the human gastric niche.</title>
        <authorList>
            <person name="Kulkarni G.J."/>
            <person name="Shetty S."/>
            <person name="Dharne M.S."/>
            <person name="Shouche Y.S."/>
        </authorList>
    </citation>
    <scope>NUCLEOTIDE SEQUENCE [LARGE SCALE GENOMIC DNA]</scope>
    <source>
        <strain evidence="8 9">229E</strain>
    </source>
</reference>
<feature type="region of interest" description="Disordered" evidence="6">
    <location>
        <begin position="346"/>
        <end position="366"/>
    </location>
</feature>
<dbReference type="PRINTS" id="PR00682">
    <property type="entry name" value="IPNSYNTHASE"/>
</dbReference>
<evidence type="ECO:0000256" key="6">
    <source>
        <dbReference type="SAM" id="MobiDB-lite"/>
    </source>
</evidence>
<protein>
    <submittedName>
        <fullName evidence="8">2-oxobutyrate oxidase</fullName>
    </submittedName>
</protein>
<dbReference type="PROSITE" id="PS51471">
    <property type="entry name" value="FE2OG_OXY"/>
    <property type="match status" value="1"/>
</dbReference>
<dbReference type="PANTHER" id="PTHR10209">
    <property type="entry name" value="OXIDOREDUCTASE, 2OG-FE II OXYGENASE FAMILY PROTEIN"/>
    <property type="match status" value="1"/>
</dbReference>
<dbReference type="InterPro" id="IPR044861">
    <property type="entry name" value="IPNS-like_FE2OG_OXY"/>
</dbReference>
<keyword evidence="4 5" id="KW-0408">Iron</keyword>
<name>U4VAE1_9HYPH</name>
<dbReference type="Gene3D" id="2.60.120.330">
    <property type="entry name" value="B-lactam Antibiotic, Isopenicillin N Synthase, Chain"/>
    <property type="match status" value="1"/>
</dbReference>
<dbReference type="InterPro" id="IPR026992">
    <property type="entry name" value="DIOX_N"/>
</dbReference>
<dbReference type="Pfam" id="PF14226">
    <property type="entry name" value="DIOX_N"/>
    <property type="match status" value="1"/>
</dbReference>
<dbReference type="AlphaFoldDB" id="U4VAE1"/>
<dbReference type="GO" id="GO:0046872">
    <property type="term" value="F:metal ion binding"/>
    <property type="evidence" value="ECO:0007669"/>
    <property type="project" value="UniProtKB-KW"/>
</dbReference>